<keyword evidence="2" id="KW-1185">Reference proteome</keyword>
<gene>
    <name evidence="1" type="ORF">IDF66_04950</name>
</gene>
<dbReference type="RefSeq" id="WP_190265897.1">
    <property type="nucleotide sequence ID" value="NZ_JACWMS010000001.1"/>
</dbReference>
<evidence type="ECO:0000313" key="1">
    <source>
        <dbReference type="EMBL" id="MBD1318925.1"/>
    </source>
</evidence>
<reference evidence="1 2" key="1">
    <citation type="submission" date="2020-09" db="EMBL/GenBank/DDBJ databases">
        <title>Novel species in genus Gordonia.</title>
        <authorList>
            <person name="Zhang G."/>
        </authorList>
    </citation>
    <scope>NUCLEOTIDE SEQUENCE [LARGE SCALE GENOMIC DNA]</scope>
    <source>
        <strain evidence="1 2">ON-33</strain>
    </source>
</reference>
<sequence>MYKGTSATFQIRIRDAKRTDSVLGGFTTLVWQPSKNGNAGANSWVTNPDLASGQWWSTNPIAGLPTRDKLLTLSQIADQNPRAWVGEYGVRNGSASTSSYVDNVVYGCSKWDFEPDGSLS</sequence>
<evidence type="ECO:0000313" key="2">
    <source>
        <dbReference type="Proteomes" id="UP000602395"/>
    </source>
</evidence>
<organism evidence="1 2">
    <name type="scientific">Gordonia hankookensis</name>
    <dbReference type="NCBI Taxonomy" id="589403"/>
    <lineage>
        <taxon>Bacteria</taxon>
        <taxon>Bacillati</taxon>
        <taxon>Actinomycetota</taxon>
        <taxon>Actinomycetes</taxon>
        <taxon>Mycobacteriales</taxon>
        <taxon>Gordoniaceae</taxon>
        <taxon>Gordonia</taxon>
    </lineage>
</organism>
<proteinExistence type="predicted"/>
<dbReference type="Proteomes" id="UP000602395">
    <property type="component" value="Unassembled WGS sequence"/>
</dbReference>
<name>A0ABR7W7X5_9ACTN</name>
<evidence type="ECO:0008006" key="3">
    <source>
        <dbReference type="Google" id="ProtNLM"/>
    </source>
</evidence>
<dbReference type="EMBL" id="JACWMS010000001">
    <property type="protein sequence ID" value="MBD1318925.1"/>
    <property type="molecule type" value="Genomic_DNA"/>
</dbReference>
<protein>
    <recommendedName>
        <fullName evidence="3">GH26 domain-containing protein</fullName>
    </recommendedName>
</protein>
<comment type="caution">
    <text evidence="1">The sequence shown here is derived from an EMBL/GenBank/DDBJ whole genome shotgun (WGS) entry which is preliminary data.</text>
</comment>
<accession>A0ABR7W7X5</accession>